<keyword evidence="3" id="KW-0418">Kinase</keyword>
<evidence type="ECO:0000313" key="7">
    <source>
        <dbReference type="Proteomes" id="UP001470230"/>
    </source>
</evidence>
<evidence type="ECO:0000256" key="3">
    <source>
        <dbReference type="ARBA" id="ARBA00022777"/>
    </source>
</evidence>
<keyword evidence="2" id="KW-0547">Nucleotide-binding</keyword>
<keyword evidence="1" id="KW-0808">Transferase</keyword>
<keyword evidence="7" id="KW-1185">Reference proteome</keyword>
<dbReference type="Proteomes" id="UP001470230">
    <property type="component" value="Unassembled WGS sequence"/>
</dbReference>
<comment type="caution">
    <text evidence="6">The sequence shown here is derived from an EMBL/GenBank/DDBJ whole genome shotgun (WGS) entry which is preliminary data.</text>
</comment>
<evidence type="ECO:0000256" key="4">
    <source>
        <dbReference type="ARBA" id="ARBA00022840"/>
    </source>
</evidence>
<dbReference type="Gene3D" id="3.30.200.20">
    <property type="entry name" value="Phosphorylase Kinase, domain 1"/>
    <property type="match status" value="1"/>
</dbReference>
<dbReference type="PROSITE" id="PS00108">
    <property type="entry name" value="PROTEIN_KINASE_ST"/>
    <property type="match status" value="1"/>
</dbReference>
<protein>
    <recommendedName>
        <fullName evidence="5">Protein kinase domain-containing protein</fullName>
    </recommendedName>
</protein>
<accession>A0ABR2JYL8</accession>
<dbReference type="SUPFAM" id="SSF56112">
    <property type="entry name" value="Protein kinase-like (PK-like)"/>
    <property type="match status" value="1"/>
</dbReference>
<gene>
    <name evidence="6" type="ORF">M9Y10_043048</name>
</gene>
<evidence type="ECO:0000259" key="5">
    <source>
        <dbReference type="PROSITE" id="PS50011"/>
    </source>
</evidence>
<dbReference type="PROSITE" id="PS50011">
    <property type="entry name" value="PROTEIN_KINASE_DOM"/>
    <property type="match status" value="1"/>
</dbReference>
<dbReference type="PANTHER" id="PTHR44329:SF288">
    <property type="entry name" value="MITOGEN-ACTIVATED PROTEIN KINASE KINASE KINASE 20"/>
    <property type="match status" value="1"/>
</dbReference>
<reference evidence="6 7" key="1">
    <citation type="submission" date="2024-04" db="EMBL/GenBank/DDBJ databases">
        <title>Tritrichomonas musculus Genome.</title>
        <authorList>
            <person name="Alves-Ferreira E."/>
            <person name="Grigg M."/>
            <person name="Lorenzi H."/>
            <person name="Galac M."/>
        </authorList>
    </citation>
    <scope>NUCLEOTIDE SEQUENCE [LARGE SCALE GENOMIC DNA]</scope>
    <source>
        <strain evidence="6 7">EAF2021</strain>
    </source>
</reference>
<sequence length="254" mass="29465">MGEYELMSMLHHPNILQTFGIFMSNETTPPCILLEYCPTNLEKEIKKGSLSKDIIVFYVYQIIEGMRYVHFKKIIHRDLKPTNILITEDGMIKICDFGISKLMTVEEQTMTRGVGTQRFMAPEVIDDNDYNEKVDVYSFGVLLYFVLSNGQFPKIKLSAILSKKKAEIPSQFTEYAKQLISACWNFDPKDRPSFQVILETLEKSNYNLFQLKKSEIKNIKSYVMQHKSKIPQFPNKLEKTASSKLPSLYSKKKK</sequence>
<proteinExistence type="predicted"/>
<evidence type="ECO:0000256" key="1">
    <source>
        <dbReference type="ARBA" id="ARBA00022679"/>
    </source>
</evidence>
<name>A0ABR2JYL8_9EUKA</name>
<dbReference type="SMART" id="SM00220">
    <property type="entry name" value="S_TKc"/>
    <property type="match status" value="1"/>
</dbReference>
<evidence type="ECO:0000313" key="6">
    <source>
        <dbReference type="EMBL" id="KAK8883946.1"/>
    </source>
</evidence>
<dbReference type="InterPro" id="IPR011009">
    <property type="entry name" value="Kinase-like_dom_sf"/>
</dbReference>
<dbReference type="Gene3D" id="1.10.510.10">
    <property type="entry name" value="Transferase(Phosphotransferase) domain 1"/>
    <property type="match status" value="1"/>
</dbReference>
<dbReference type="PIRSF" id="PIRSF000654">
    <property type="entry name" value="Integrin-linked_kinase"/>
    <property type="match status" value="1"/>
</dbReference>
<feature type="domain" description="Protein kinase" evidence="5">
    <location>
        <begin position="1"/>
        <end position="209"/>
    </location>
</feature>
<organism evidence="6 7">
    <name type="scientific">Tritrichomonas musculus</name>
    <dbReference type="NCBI Taxonomy" id="1915356"/>
    <lineage>
        <taxon>Eukaryota</taxon>
        <taxon>Metamonada</taxon>
        <taxon>Parabasalia</taxon>
        <taxon>Tritrichomonadida</taxon>
        <taxon>Tritrichomonadidae</taxon>
        <taxon>Tritrichomonas</taxon>
    </lineage>
</organism>
<dbReference type="PANTHER" id="PTHR44329">
    <property type="entry name" value="SERINE/THREONINE-PROTEIN KINASE TNNI3K-RELATED"/>
    <property type="match status" value="1"/>
</dbReference>
<dbReference type="InterPro" id="IPR000719">
    <property type="entry name" value="Prot_kinase_dom"/>
</dbReference>
<evidence type="ECO:0000256" key="2">
    <source>
        <dbReference type="ARBA" id="ARBA00022741"/>
    </source>
</evidence>
<dbReference type="InterPro" id="IPR008271">
    <property type="entry name" value="Ser/Thr_kinase_AS"/>
</dbReference>
<keyword evidence="4" id="KW-0067">ATP-binding</keyword>
<dbReference type="InterPro" id="IPR051681">
    <property type="entry name" value="Ser/Thr_Kinases-Pseudokinases"/>
</dbReference>
<dbReference type="EMBL" id="JAPFFF010000008">
    <property type="protein sequence ID" value="KAK8883946.1"/>
    <property type="molecule type" value="Genomic_DNA"/>
</dbReference>
<dbReference type="Pfam" id="PF00069">
    <property type="entry name" value="Pkinase"/>
    <property type="match status" value="1"/>
</dbReference>